<dbReference type="AlphaFoldDB" id="C5WCN8"/>
<evidence type="ECO:0000256" key="6">
    <source>
        <dbReference type="ARBA" id="ARBA00022785"/>
    </source>
</evidence>
<proteinExistence type="inferred from homology"/>
<keyword evidence="4 8" id="KW-0819">tRNA processing</keyword>
<keyword evidence="8" id="KW-0862">Zinc</keyword>
<evidence type="ECO:0000313" key="10">
    <source>
        <dbReference type="EMBL" id="BAH83094.1"/>
    </source>
</evidence>
<protein>
    <recommendedName>
        <fullName evidence="8">Queuine tRNA-ribosyltransferase</fullName>
        <ecNumber evidence="8">2.4.2.29</ecNumber>
    </recommendedName>
    <alternativeName>
        <fullName evidence="8">Guanine insertion enzyme</fullName>
    </alternativeName>
    <alternativeName>
        <fullName evidence="8">tRNA-guanine transglycosylase</fullName>
    </alternativeName>
</protein>
<dbReference type="UniPathway" id="UPA00392"/>
<evidence type="ECO:0000256" key="8">
    <source>
        <dbReference type="HAMAP-Rule" id="MF_00168"/>
    </source>
</evidence>
<comment type="similarity">
    <text evidence="8">Belongs to the queuine tRNA-ribosyltransferase family.</text>
</comment>
<dbReference type="InterPro" id="IPR002616">
    <property type="entry name" value="tRNA_ribo_trans-like"/>
</dbReference>
<reference evidence="10 11" key="1">
    <citation type="journal article" date="2011" name="Genome Biol. Evol.">
        <title>Reductive evolution of bacterial genome in insect gut environment.</title>
        <authorList>
            <person name="Nikoh N."/>
            <person name="Hosokawa T."/>
            <person name="Ohshima K."/>
            <person name="Hattori M."/>
            <person name="Fukatsu T."/>
        </authorList>
    </citation>
    <scope>NUCLEOTIDE SEQUENCE [LARGE SCALE GENOMIC DNA]</scope>
    <source>
        <strain evidence="10 11">Mpkobe</strain>
    </source>
</reference>
<dbReference type="STRING" id="476281.ICMP_235"/>
<evidence type="ECO:0000256" key="1">
    <source>
        <dbReference type="ARBA" id="ARBA00004691"/>
    </source>
</evidence>
<keyword evidence="3 8" id="KW-0808">Transferase</keyword>
<keyword evidence="6 8" id="KW-0671">Queuosine biosynthesis</keyword>
<feature type="binding site" evidence="8">
    <location>
        <position position="315"/>
    </location>
    <ligand>
        <name>Zn(2+)</name>
        <dbReference type="ChEBI" id="CHEBI:29105"/>
    </ligand>
</feature>
<dbReference type="Gene3D" id="3.20.20.105">
    <property type="entry name" value="Queuine tRNA-ribosyltransferase-like"/>
    <property type="match status" value="1"/>
</dbReference>
<comment type="cofactor">
    <cofactor evidence="8">
        <name>Zn(2+)</name>
        <dbReference type="ChEBI" id="CHEBI:29105"/>
    </cofactor>
    <text evidence="8">Binds 1 zinc ion per subunit.</text>
</comment>
<keyword evidence="2 8" id="KW-0328">Glycosyltransferase</keyword>
<feature type="region of interest" description="RNA binding" evidence="8">
    <location>
        <begin position="253"/>
        <end position="259"/>
    </location>
</feature>
<keyword evidence="5 8" id="KW-0479">Metal-binding</keyword>
<comment type="catalytic activity">
    <reaction evidence="7 8">
        <text>7-aminomethyl-7-carbaguanine + guanosine(34) in tRNA = 7-aminomethyl-7-carbaguanosine(34) in tRNA + guanine</text>
        <dbReference type="Rhea" id="RHEA:24104"/>
        <dbReference type="Rhea" id="RHEA-COMP:10341"/>
        <dbReference type="Rhea" id="RHEA-COMP:10342"/>
        <dbReference type="ChEBI" id="CHEBI:16235"/>
        <dbReference type="ChEBI" id="CHEBI:58703"/>
        <dbReference type="ChEBI" id="CHEBI:74269"/>
        <dbReference type="ChEBI" id="CHEBI:82833"/>
        <dbReference type="EC" id="2.4.2.29"/>
    </reaction>
</comment>
<evidence type="ECO:0000256" key="5">
    <source>
        <dbReference type="ARBA" id="ARBA00022723"/>
    </source>
</evidence>
<feature type="binding site" evidence="8">
    <location>
        <position position="222"/>
    </location>
    <ligand>
        <name>substrate</name>
    </ligand>
</feature>
<dbReference type="NCBIfam" id="TIGR00449">
    <property type="entry name" value="tgt_general"/>
    <property type="match status" value="1"/>
</dbReference>
<dbReference type="InterPro" id="IPR036511">
    <property type="entry name" value="TGT-like_sf"/>
</dbReference>
<feature type="binding site" evidence="8">
    <location>
        <position position="151"/>
    </location>
    <ligand>
        <name>substrate</name>
    </ligand>
</feature>
<dbReference type="EMBL" id="AP010872">
    <property type="protein sequence ID" value="BAH83094.1"/>
    <property type="molecule type" value="Genomic_DNA"/>
</dbReference>
<dbReference type="SUPFAM" id="SSF51713">
    <property type="entry name" value="tRNA-guanine transglycosylase"/>
    <property type="match status" value="1"/>
</dbReference>
<dbReference type="PANTHER" id="PTHR46499">
    <property type="entry name" value="QUEUINE TRNA-RIBOSYLTRANSFERASE"/>
    <property type="match status" value="1"/>
</dbReference>
<feature type="binding site" evidence="8">
    <location>
        <position position="310"/>
    </location>
    <ligand>
        <name>Zn(2+)</name>
        <dbReference type="ChEBI" id="CHEBI:29105"/>
    </ligand>
</feature>
<dbReference type="InterPro" id="IPR004803">
    <property type="entry name" value="TGT"/>
</dbReference>
<comment type="function">
    <text evidence="8">Catalyzes the base-exchange of a guanine (G) residue with the queuine precursor 7-aminomethyl-7-deazaguanine (PreQ1) at position 34 (anticodon wobble position) in tRNAs with GU(N) anticodons (tRNA-Asp, -Asn, -His and -Tyr). Catalysis occurs through a double-displacement mechanism. The nucleophile active site attacks the C1' of nucleotide 34 to detach the guanine base from the RNA, forming a covalent enzyme-RNA intermediate. The proton acceptor active site deprotonates the incoming PreQ1, allowing a nucleophilic attack on the C1' of the ribose to form the product. After dissociation, two additional enzymatic reactions on the tRNA convert PreQ1 to queuine (Q), resulting in the hypermodified nucleoside queuosine (7-(((4,5-cis-dihydroxy-2-cyclopenten-1-yl)amino)methyl)-7-deazaguanosine).</text>
</comment>
<dbReference type="KEGG" id="icp:ICMP_235"/>
<dbReference type="FunFam" id="3.20.20.105:FF:000001">
    <property type="entry name" value="Queuine tRNA-ribosyltransferase"/>
    <property type="match status" value="1"/>
</dbReference>
<dbReference type="GO" id="GO:0008616">
    <property type="term" value="P:tRNA queuosine(34) biosynthetic process"/>
    <property type="evidence" value="ECO:0007669"/>
    <property type="project" value="UniProtKB-UniRule"/>
</dbReference>
<gene>
    <name evidence="8 10" type="primary">tgt</name>
    <name evidence="10" type="ORF">ICMP_235</name>
</gene>
<evidence type="ECO:0000256" key="2">
    <source>
        <dbReference type="ARBA" id="ARBA00022676"/>
    </source>
</evidence>
<feature type="binding site" evidence="8">
    <location>
        <position position="312"/>
    </location>
    <ligand>
        <name>Zn(2+)</name>
        <dbReference type="ChEBI" id="CHEBI:29105"/>
    </ligand>
</feature>
<dbReference type="InterPro" id="IPR050076">
    <property type="entry name" value="ArchSynthase1/Queuine_TRR"/>
</dbReference>
<evidence type="ECO:0000256" key="7">
    <source>
        <dbReference type="ARBA" id="ARBA00050112"/>
    </source>
</evidence>
<name>C5WCN8_9ENTR</name>
<comment type="pathway">
    <text evidence="1 8">tRNA modification; tRNA-queuosine biosynthesis.</text>
</comment>
<dbReference type="GO" id="GO:0008479">
    <property type="term" value="F:tRNA-guanosine(34) queuine transglycosylase activity"/>
    <property type="evidence" value="ECO:0007669"/>
    <property type="project" value="UniProtKB-UniRule"/>
</dbReference>
<dbReference type="HAMAP" id="MF_00168">
    <property type="entry name" value="Q_tRNA_Tgt"/>
    <property type="match status" value="1"/>
</dbReference>
<feature type="active site" description="Nucleophile" evidence="8">
    <location>
        <position position="272"/>
    </location>
</feature>
<feature type="binding site" evidence="8">
    <location>
        <position position="195"/>
    </location>
    <ligand>
        <name>substrate</name>
    </ligand>
</feature>
<dbReference type="EC" id="2.4.2.29" evidence="8"/>
<evidence type="ECO:0000259" key="9">
    <source>
        <dbReference type="Pfam" id="PF01702"/>
    </source>
</evidence>
<sequence length="386" mass="44060">MIMINEGNVKFELKATDGYARCGQIIINRGIIDTPAFAPVGTYGTVKSITSEEIIKSGAQFILANAFHLWLRPGEKIIQTHGNLHNFMNWQKPILTDSGGFQVFSLSKIRKVTKQGVYFRNPINGNPIFLTPEKSIDIQHTLGSDIVMIFDECISYPAEWDYAKFSVEMSLCWAERCYERFYSLENTNALFGIIQGGIYKDLRDISIKGLMNLGFDGYAIGGLAVGETKQELYEILKHVCGQIPFNQPRYLMGVGKPEDIVESVRLGIDLFDCVLPTRNARNGHLFVSNGIIKIRNSKYKYDTSPLDEECDCYTCSNYSKSYLHHLDKCNEILGARLNILHNLRYYQRLMDNLREMISNHQLEIFVNEFYQKIGKVAPSLLIRERT</sequence>
<dbReference type="Pfam" id="PF01702">
    <property type="entry name" value="TGT"/>
    <property type="match status" value="1"/>
</dbReference>
<comment type="subunit">
    <text evidence="8">Homodimer. Within each dimer, one monomer is responsible for RNA recognition and catalysis, while the other monomer binds to the replacement base PreQ1.</text>
</comment>
<feature type="binding site" evidence="8">
    <location>
        <begin position="97"/>
        <end position="101"/>
    </location>
    <ligand>
        <name>substrate</name>
    </ligand>
</feature>
<dbReference type="GO" id="GO:0046872">
    <property type="term" value="F:metal ion binding"/>
    <property type="evidence" value="ECO:0007669"/>
    <property type="project" value="UniProtKB-KW"/>
</dbReference>
<organism evidence="10 11">
    <name type="scientific">Candidatus Ishikawaella capsulata Mpkobe</name>
    <dbReference type="NCBI Taxonomy" id="476281"/>
    <lineage>
        <taxon>Bacteria</taxon>
        <taxon>Pseudomonadati</taxon>
        <taxon>Pseudomonadota</taxon>
        <taxon>Gammaproteobacteria</taxon>
        <taxon>Enterobacterales</taxon>
        <taxon>Enterobacteriaceae</taxon>
        <taxon>Candidatus Ishikawella</taxon>
    </lineage>
</organism>
<dbReference type="NCBIfam" id="TIGR00430">
    <property type="entry name" value="Q_tRNA_tgt"/>
    <property type="match status" value="1"/>
</dbReference>
<keyword evidence="11" id="KW-1185">Reference proteome</keyword>
<feature type="binding site" evidence="8">
    <location>
        <position position="341"/>
    </location>
    <ligand>
        <name>Zn(2+)</name>
        <dbReference type="ChEBI" id="CHEBI:29105"/>
    </ligand>
</feature>
<evidence type="ECO:0000313" key="11">
    <source>
        <dbReference type="Proteomes" id="UP000061704"/>
    </source>
</evidence>
<accession>C5WCN8</accession>
<evidence type="ECO:0000256" key="3">
    <source>
        <dbReference type="ARBA" id="ARBA00022679"/>
    </source>
</evidence>
<evidence type="ECO:0000256" key="4">
    <source>
        <dbReference type="ARBA" id="ARBA00022694"/>
    </source>
</evidence>
<dbReference type="Proteomes" id="UP000061704">
    <property type="component" value="Chromosome"/>
</dbReference>
<dbReference type="PANTHER" id="PTHR46499:SF1">
    <property type="entry name" value="QUEUINE TRNA-RIBOSYLTRANSFERASE"/>
    <property type="match status" value="1"/>
</dbReference>
<feature type="region of interest" description="RNA binding; important for wobble base 34 recognition" evidence="8">
    <location>
        <begin position="277"/>
        <end position="281"/>
    </location>
</feature>
<feature type="domain" description="tRNA-guanine(15) transglycosylase-like" evidence="9">
    <location>
        <begin position="18"/>
        <end position="373"/>
    </location>
</feature>
<dbReference type="GO" id="GO:0005829">
    <property type="term" value="C:cytosol"/>
    <property type="evidence" value="ECO:0007669"/>
    <property type="project" value="TreeGrafter"/>
</dbReference>
<dbReference type="HOGENOM" id="CLU_022060_0_1_6"/>
<feature type="active site" description="Proton acceptor" evidence="8">
    <location>
        <position position="97"/>
    </location>
</feature>